<gene>
    <name evidence="1" type="ORF">Y956_01044</name>
</gene>
<sequence length="167" mass="19278">RANVYPTREFLARGRQKTQIKSWQHCQADNETCSHITGYCPGVQEARIKRHNQLCELLVDEAKKKEWVVFQEPLLKDEQNDLCKPDLVFVKGDQALAVDIRVRCESKSTPLADVVAEKVKRYQHLKHQIQELANTNTIKFMGFPLRAHGKRYQGNYELLKELGLSSS</sequence>
<accession>A0A091VZ29</accession>
<evidence type="ECO:0000313" key="2">
    <source>
        <dbReference type="Proteomes" id="UP000053283"/>
    </source>
</evidence>
<organism evidence="1 2">
    <name type="scientific">Nipponia nippon</name>
    <name type="common">Crested ibis</name>
    <name type="synonym">Ibis nippon</name>
    <dbReference type="NCBI Taxonomy" id="128390"/>
    <lineage>
        <taxon>Eukaryota</taxon>
        <taxon>Metazoa</taxon>
        <taxon>Chordata</taxon>
        <taxon>Craniata</taxon>
        <taxon>Vertebrata</taxon>
        <taxon>Euteleostomi</taxon>
        <taxon>Archelosauria</taxon>
        <taxon>Archosauria</taxon>
        <taxon>Dinosauria</taxon>
        <taxon>Saurischia</taxon>
        <taxon>Theropoda</taxon>
        <taxon>Coelurosauria</taxon>
        <taxon>Aves</taxon>
        <taxon>Neognathae</taxon>
        <taxon>Neoaves</taxon>
        <taxon>Aequornithes</taxon>
        <taxon>Pelecaniformes</taxon>
        <taxon>Threskiornithidae</taxon>
        <taxon>Nipponia</taxon>
    </lineage>
</organism>
<proteinExistence type="predicted"/>
<protein>
    <recommendedName>
        <fullName evidence="3">Reverse transcriptase</fullName>
    </recommendedName>
</protein>
<keyword evidence="2" id="KW-1185">Reference proteome</keyword>
<reference evidence="1 2" key="1">
    <citation type="submission" date="2014-04" db="EMBL/GenBank/DDBJ databases">
        <title>Genome evolution of avian class.</title>
        <authorList>
            <person name="Zhang G."/>
            <person name="Li C."/>
        </authorList>
    </citation>
    <scope>NUCLEOTIDE SEQUENCE [LARGE SCALE GENOMIC DNA]</scope>
    <source>
        <strain evidence="1">BGI_Y956</strain>
    </source>
</reference>
<dbReference type="Proteomes" id="UP000053283">
    <property type="component" value="Unassembled WGS sequence"/>
</dbReference>
<name>A0A091VZ29_NIPNI</name>
<dbReference type="AlphaFoldDB" id="A0A091VZ29"/>
<dbReference type="EMBL" id="KL411536">
    <property type="protein sequence ID" value="KFR08672.1"/>
    <property type="molecule type" value="Genomic_DNA"/>
</dbReference>
<feature type="non-terminal residue" evidence="1">
    <location>
        <position position="167"/>
    </location>
</feature>
<evidence type="ECO:0000313" key="1">
    <source>
        <dbReference type="EMBL" id="KFR08672.1"/>
    </source>
</evidence>
<evidence type="ECO:0008006" key="3">
    <source>
        <dbReference type="Google" id="ProtNLM"/>
    </source>
</evidence>
<feature type="non-terminal residue" evidence="1">
    <location>
        <position position="1"/>
    </location>
</feature>